<proteinExistence type="inferred from homology"/>
<feature type="domain" description="ABC transporter" evidence="5">
    <location>
        <begin position="6"/>
        <end position="231"/>
    </location>
</feature>
<dbReference type="InterPro" id="IPR003439">
    <property type="entry name" value="ABC_transporter-like_ATP-bd"/>
</dbReference>
<comment type="similarity">
    <text evidence="1">Belongs to the ABC transporter superfamily.</text>
</comment>
<gene>
    <name evidence="6" type="ORF">Airi01_052770</name>
</gene>
<dbReference type="InterPro" id="IPR017871">
    <property type="entry name" value="ABC_transporter-like_CS"/>
</dbReference>
<dbReference type="Gene3D" id="3.40.50.300">
    <property type="entry name" value="P-loop containing nucleotide triphosphate hydrolases"/>
    <property type="match status" value="1"/>
</dbReference>
<dbReference type="SUPFAM" id="SSF52540">
    <property type="entry name" value="P-loop containing nucleoside triphosphate hydrolases"/>
    <property type="match status" value="1"/>
</dbReference>
<dbReference type="PROSITE" id="PS00211">
    <property type="entry name" value="ABC_TRANSPORTER_1"/>
    <property type="match status" value="1"/>
</dbReference>
<dbReference type="GO" id="GO:0005524">
    <property type="term" value="F:ATP binding"/>
    <property type="evidence" value="ECO:0007669"/>
    <property type="project" value="UniProtKB-KW"/>
</dbReference>
<dbReference type="SMART" id="SM00382">
    <property type="entry name" value="AAA"/>
    <property type="match status" value="1"/>
</dbReference>
<evidence type="ECO:0000259" key="5">
    <source>
        <dbReference type="PROSITE" id="PS50893"/>
    </source>
</evidence>
<dbReference type="Proteomes" id="UP001165135">
    <property type="component" value="Unassembled WGS sequence"/>
</dbReference>
<accession>A0A9W6RL64</accession>
<keyword evidence="4 6" id="KW-0067">ATP-binding</keyword>
<comment type="caution">
    <text evidence="6">The sequence shown here is derived from an EMBL/GenBank/DDBJ whole genome shotgun (WGS) entry which is preliminary data.</text>
</comment>
<keyword evidence="3" id="KW-0547">Nucleotide-binding</keyword>
<evidence type="ECO:0000313" key="6">
    <source>
        <dbReference type="EMBL" id="GLY77010.1"/>
    </source>
</evidence>
<keyword evidence="2" id="KW-0813">Transport</keyword>
<dbReference type="PANTHER" id="PTHR43335:SF4">
    <property type="entry name" value="ABC TRANSPORTER, ATP-BINDING PROTEIN"/>
    <property type="match status" value="1"/>
</dbReference>
<dbReference type="EMBL" id="BSTJ01000006">
    <property type="protein sequence ID" value="GLY77010.1"/>
    <property type="molecule type" value="Genomic_DNA"/>
</dbReference>
<evidence type="ECO:0000256" key="3">
    <source>
        <dbReference type="ARBA" id="ARBA00022741"/>
    </source>
</evidence>
<reference evidence="6" key="1">
    <citation type="submission" date="2023-03" db="EMBL/GenBank/DDBJ databases">
        <title>Actinoallomurus iriomotensis NBRC 103681.</title>
        <authorList>
            <person name="Ichikawa N."/>
            <person name="Sato H."/>
            <person name="Tonouchi N."/>
        </authorList>
    </citation>
    <scope>NUCLEOTIDE SEQUENCE</scope>
    <source>
        <strain evidence="6">NBRC 103681</strain>
    </source>
</reference>
<dbReference type="InterPro" id="IPR003593">
    <property type="entry name" value="AAA+_ATPase"/>
</dbReference>
<sequence length="311" mass="32746">MNDAIIEVTGLRKRFGPTLALDGVTFTAPPGKVTGFIGPNGAGKSTTIRVILGLDAPDEGHARVGGHPYRDLRNPLRHVGALVDAAAVQPSRTARNHLLWLARSQTLEAGRVDAVLELVGLAAAARRKAGGFSLGMRQRLGIAAAMLGDPPVVILDEPFNGMDPEGIVWMRKLLRTLAAEGRALLVSSHLMSELQGIADHIVVIGRGKVLAEAGIDELLARAAGEQVLLQTPTPAEAYRVLHRAGGVTTIIDDGALSVSGLAARQVVAALGQSDVVFSEVTTQRPTLEDVYFQLTSGEAEFGTNTVQGAQR</sequence>
<dbReference type="PANTHER" id="PTHR43335">
    <property type="entry name" value="ABC TRANSPORTER, ATP-BINDING PROTEIN"/>
    <property type="match status" value="1"/>
</dbReference>
<dbReference type="InterPro" id="IPR027417">
    <property type="entry name" value="P-loop_NTPase"/>
</dbReference>
<evidence type="ECO:0000256" key="4">
    <source>
        <dbReference type="ARBA" id="ARBA00022840"/>
    </source>
</evidence>
<dbReference type="RefSeq" id="WP_285625921.1">
    <property type="nucleotide sequence ID" value="NZ_BSTJ01000006.1"/>
</dbReference>
<name>A0A9W6RL64_9ACTN</name>
<dbReference type="GO" id="GO:0016887">
    <property type="term" value="F:ATP hydrolysis activity"/>
    <property type="evidence" value="ECO:0007669"/>
    <property type="project" value="InterPro"/>
</dbReference>
<evidence type="ECO:0000256" key="1">
    <source>
        <dbReference type="ARBA" id="ARBA00005417"/>
    </source>
</evidence>
<dbReference type="AlphaFoldDB" id="A0A9W6RL64"/>
<protein>
    <submittedName>
        <fullName evidence="6">ABC transporter ATP-binding protein</fullName>
    </submittedName>
</protein>
<organism evidence="6 7">
    <name type="scientific">Actinoallomurus iriomotensis</name>
    <dbReference type="NCBI Taxonomy" id="478107"/>
    <lineage>
        <taxon>Bacteria</taxon>
        <taxon>Bacillati</taxon>
        <taxon>Actinomycetota</taxon>
        <taxon>Actinomycetes</taxon>
        <taxon>Streptosporangiales</taxon>
        <taxon>Thermomonosporaceae</taxon>
        <taxon>Actinoallomurus</taxon>
    </lineage>
</organism>
<dbReference type="PROSITE" id="PS50893">
    <property type="entry name" value="ABC_TRANSPORTER_2"/>
    <property type="match status" value="1"/>
</dbReference>
<evidence type="ECO:0000256" key="2">
    <source>
        <dbReference type="ARBA" id="ARBA00022448"/>
    </source>
</evidence>
<dbReference type="Pfam" id="PF00005">
    <property type="entry name" value="ABC_tran"/>
    <property type="match status" value="1"/>
</dbReference>
<evidence type="ECO:0000313" key="7">
    <source>
        <dbReference type="Proteomes" id="UP001165135"/>
    </source>
</evidence>